<proteinExistence type="predicted"/>
<dbReference type="AlphaFoldDB" id="A0A0F9N7H0"/>
<organism evidence="1">
    <name type="scientific">marine sediment metagenome</name>
    <dbReference type="NCBI Taxonomy" id="412755"/>
    <lineage>
        <taxon>unclassified sequences</taxon>
        <taxon>metagenomes</taxon>
        <taxon>ecological metagenomes</taxon>
    </lineage>
</organism>
<sequence>MKWYWGLLMALLVPFALIAPVLGQVFVYRADVPASATIVAGAAGLAFSPETLEFGAIARGGTEVRPVAVTNVGDEPLTFLYVRSTGLPQGVTLSHVVPPIFPVSPGEEVIVNLWLRAEWLASMEALEFTVVIEGIP</sequence>
<protein>
    <recommendedName>
        <fullName evidence="2">Abnormal spindle-like microcephaly-associated protein ASH domain-containing protein</fullName>
    </recommendedName>
</protein>
<evidence type="ECO:0000313" key="1">
    <source>
        <dbReference type="EMBL" id="KKN15530.1"/>
    </source>
</evidence>
<gene>
    <name evidence="1" type="ORF">LCGC14_0985210</name>
</gene>
<evidence type="ECO:0008006" key="2">
    <source>
        <dbReference type="Google" id="ProtNLM"/>
    </source>
</evidence>
<dbReference type="Gene3D" id="2.60.40.10">
    <property type="entry name" value="Immunoglobulins"/>
    <property type="match status" value="1"/>
</dbReference>
<dbReference type="InterPro" id="IPR013783">
    <property type="entry name" value="Ig-like_fold"/>
</dbReference>
<dbReference type="EMBL" id="LAZR01003703">
    <property type="protein sequence ID" value="KKN15530.1"/>
    <property type="molecule type" value="Genomic_DNA"/>
</dbReference>
<accession>A0A0F9N7H0</accession>
<comment type="caution">
    <text evidence="1">The sequence shown here is derived from an EMBL/GenBank/DDBJ whole genome shotgun (WGS) entry which is preliminary data.</text>
</comment>
<name>A0A0F9N7H0_9ZZZZ</name>
<reference evidence="1" key="1">
    <citation type="journal article" date="2015" name="Nature">
        <title>Complex archaea that bridge the gap between prokaryotes and eukaryotes.</title>
        <authorList>
            <person name="Spang A."/>
            <person name="Saw J.H."/>
            <person name="Jorgensen S.L."/>
            <person name="Zaremba-Niedzwiedzka K."/>
            <person name="Martijn J."/>
            <person name="Lind A.E."/>
            <person name="van Eijk R."/>
            <person name="Schleper C."/>
            <person name="Guy L."/>
            <person name="Ettema T.J."/>
        </authorList>
    </citation>
    <scope>NUCLEOTIDE SEQUENCE</scope>
</reference>